<dbReference type="PANTHER" id="PTHR43316:SF8">
    <property type="entry name" value="HAD FAMILY HYDROLASE"/>
    <property type="match status" value="1"/>
</dbReference>
<keyword evidence="2" id="KW-0479">Metal-binding</keyword>
<dbReference type="InterPro" id="IPR036875">
    <property type="entry name" value="Znf_CCHC_sf"/>
</dbReference>
<evidence type="ECO:0000256" key="1">
    <source>
        <dbReference type="ARBA" id="ARBA00022801"/>
    </source>
</evidence>
<dbReference type="PROSITE" id="PS51522">
    <property type="entry name" value="ZF_NANOS"/>
    <property type="match status" value="1"/>
</dbReference>
<dbReference type="EMBL" id="JABANN010000228">
    <property type="protein sequence ID" value="KAF4665589.1"/>
    <property type="molecule type" value="Genomic_DNA"/>
</dbReference>
<dbReference type="AlphaFoldDB" id="A0A7J6M230"/>
<feature type="compositionally biased region" description="Basic and acidic residues" evidence="3">
    <location>
        <begin position="7"/>
        <end position="22"/>
    </location>
</feature>
<dbReference type="SUPFAM" id="SSF56784">
    <property type="entry name" value="HAD-like"/>
    <property type="match status" value="1"/>
</dbReference>
<keyword evidence="1" id="KW-0378">Hydrolase</keyword>
<feature type="compositionally biased region" description="Low complexity" evidence="3">
    <location>
        <begin position="74"/>
        <end position="85"/>
    </location>
</feature>
<dbReference type="SUPFAM" id="SSF57756">
    <property type="entry name" value="Retrovirus zinc finger-like domains"/>
    <property type="match status" value="1"/>
</dbReference>
<dbReference type="GO" id="GO:0016787">
    <property type="term" value="F:hydrolase activity"/>
    <property type="evidence" value="ECO:0007669"/>
    <property type="project" value="UniProtKB-KW"/>
</dbReference>
<name>A0A7J6M230_PEROL</name>
<dbReference type="InterPro" id="IPR001878">
    <property type="entry name" value="Znf_CCHC"/>
</dbReference>
<proteinExistence type="predicted"/>
<dbReference type="GO" id="GO:0008270">
    <property type="term" value="F:zinc ion binding"/>
    <property type="evidence" value="ECO:0007669"/>
    <property type="project" value="UniProtKB-KW"/>
</dbReference>
<evidence type="ECO:0000259" key="5">
    <source>
        <dbReference type="PROSITE" id="PS51522"/>
    </source>
</evidence>
<evidence type="ECO:0008006" key="8">
    <source>
        <dbReference type="Google" id="ProtNLM"/>
    </source>
</evidence>
<dbReference type="InterPro" id="IPR006439">
    <property type="entry name" value="HAD-SF_hydro_IA"/>
</dbReference>
<feature type="domain" description="Nanos-type" evidence="5">
    <location>
        <begin position="183"/>
        <end position="230"/>
    </location>
</feature>
<feature type="domain" description="CCHC-type" evidence="4">
    <location>
        <begin position="213"/>
        <end position="228"/>
    </location>
</feature>
<dbReference type="NCBIfam" id="TIGR01549">
    <property type="entry name" value="HAD-SF-IA-v1"/>
    <property type="match status" value="1"/>
</dbReference>
<reference evidence="6 7" key="1">
    <citation type="submission" date="2020-04" db="EMBL/GenBank/DDBJ databases">
        <title>Perkinsus olseni comparative genomics.</title>
        <authorList>
            <person name="Bogema D.R."/>
        </authorList>
    </citation>
    <scope>NUCLEOTIDE SEQUENCE [LARGE SCALE GENOMIC DNA]</scope>
    <source>
        <strain evidence="6">ATCC PRA-31</strain>
    </source>
</reference>
<dbReference type="PROSITE" id="PS50158">
    <property type="entry name" value="ZF_CCHC"/>
    <property type="match status" value="3"/>
</dbReference>
<sequence length="639" mass="70210">MVRRGKASKEDGGAKQSVVERKKGVKRSRKGDDIGDRRGKGKGGKGALGKGKRRREGKREDAEDSNGRRQAGDSSTCSTTTAASTVEGDEMKSMAGGQGPLFFEDSQGDSDIDARLQQQQGQPKYQGKWRAVPPTRYYSESDGNFEEEVRSAEEIRISSHGDKNYPGFKHHVEACSICGSEDHSGRCFGRRCNACFKEGHLMKDCPVLLRDRRRCNLCGQLGHLRKDCVLLEYRRTLGLNTSSHGCSCNLECIACGGIHTDGTLNCSPCPRMKILWCTRCGDTGHHAWECEVFPMGVKVAQASSAGRGHHHHGGKGGGGGGGGGGRRNVIQHFDNAVMRITPYNPTRAMCVVSLATSAAAAGAFRTRLLLFDLDDTLWHTVATLDGAHKAWVEYVKDKGFMDVAERYGDRKTMQPLVEGLKEEWKAGYESDPKPYWDYTVVRKVRAGGVTAYLIRKLLSGSSVKQGLGEEMDKIVEDSFEVWVKHRSNVAWFEDAPDTLLRVRQRWPHLLFGACSNGNVDLDRVPRAEGLFDFTMSAIEAGVSKPEATIYEKAMAAAGLTPAVTAEETIFIGDDFVNDVYGPGQLGIRTVWLNADGRPRDNVCTFTGKVRAEVDVSEVKEDVMISDIRQLPDALEGMMK</sequence>
<feature type="region of interest" description="Disordered" evidence="3">
    <location>
        <begin position="1"/>
        <end position="108"/>
    </location>
</feature>
<dbReference type="SFLD" id="SFLDS00003">
    <property type="entry name" value="Haloacid_Dehalogenase"/>
    <property type="match status" value="1"/>
</dbReference>
<dbReference type="InterPro" id="IPR036412">
    <property type="entry name" value="HAD-like_sf"/>
</dbReference>
<accession>A0A7J6M230</accession>
<evidence type="ECO:0000313" key="6">
    <source>
        <dbReference type="EMBL" id="KAF4665589.1"/>
    </source>
</evidence>
<gene>
    <name evidence="6" type="ORF">FOL46_003579</name>
</gene>
<dbReference type="SMART" id="SM00343">
    <property type="entry name" value="ZnF_C2HC"/>
    <property type="match status" value="3"/>
</dbReference>
<evidence type="ECO:0000256" key="2">
    <source>
        <dbReference type="PROSITE-ProRule" id="PRU00047"/>
    </source>
</evidence>
<feature type="region of interest" description="Disordered" evidence="3">
    <location>
        <begin position="304"/>
        <end position="325"/>
    </location>
</feature>
<feature type="domain" description="CCHC-type" evidence="4">
    <location>
        <begin position="190"/>
        <end position="206"/>
    </location>
</feature>
<evidence type="ECO:0000256" key="3">
    <source>
        <dbReference type="SAM" id="MobiDB-lite"/>
    </source>
</evidence>
<feature type="compositionally biased region" description="Basic and acidic residues" evidence="3">
    <location>
        <begin position="57"/>
        <end position="71"/>
    </location>
</feature>
<keyword evidence="2" id="KW-0863">Zinc-finger</keyword>
<dbReference type="InterPro" id="IPR051540">
    <property type="entry name" value="S-2-haloacid_dehalogenase"/>
</dbReference>
<evidence type="ECO:0000313" key="7">
    <source>
        <dbReference type="Proteomes" id="UP000572268"/>
    </source>
</evidence>
<feature type="compositionally biased region" description="Gly residues" evidence="3">
    <location>
        <begin position="315"/>
        <end position="325"/>
    </location>
</feature>
<organism evidence="6 7">
    <name type="scientific">Perkinsus olseni</name>
    <name type="common">Perkinsus atlanticus</name>
    <dbReference type="NCBI Taxonomy" id="32597"/>
    <lineage>
        <taxon>Eukaryota</taxon>
        <taxon>Sar</taxon>
        <taxon>Alveolata</taxon>
        <taxon>Perkinsozoa</taxon>
        <taxon>Perkinsea</taxon>
        <taxon>Perkinsida</taxon>
        <taxon>Perkinsidae</taxon>
        <taxon>Perkinsus</taxon>
    </lineage>
</organism>
<protein>
    <recommendedName>
        <fullName evidence="8">Haloacid dehalogenase-like hydrolase domain-containing protein 3</fullName>
    </recommendedName>
</protein>
<dbReference type="InterPro" id="IPR024161">
    <property type="entry name" value="Znf_nanos-typ"/>
</dbReference>
<dbReference type="Pfam" id="PF00702">
    <property type="entry name" value="Hydrolase"/>
    <property type="match status" value="1"/>
</dbReference>
<evidence type="ECO:0000259" key="4">
    <source>
        <dbReference type="PROSITE" id="PS50158"/>
    </source>
</evidence>
<dbReference type="Gene3D" id="3.40.50.1000">
    <property type="entry name" value="HAD superfamily/HAD-like"/>
    <property type="match status" value="1"/>
</dbReference>
<dbReference type="SFLD" id="SFLDG01129">
    <property type="entry name" value="C1.5:_HAD__Beta-PGM__Phosphata"/>
    <property type="match status" value="1"/>
</dbReference>
<dbReference type="GO" id="GO:0003676">
    <property type="term" value="F:nucleic acid binding"/>
    <property type="evidence" value="ECO:0007669"/>
    <property type="project" value="InterPro"/>
</dbReference>
<keyword evidence="2" id="KW-0862">Zinc</keyword>
<dbReference type="PANTHER" id="PTHR43316">
    <property type="entry name" value="HYDROLASE, HALOACID DELAHOGENASE-RELATED"/>
    <property type="match status" value="1"/>
</dbReference>
<comment type="caution">
    <text evidence="6">The sequence shown here is derived from an EMBL/GenBank/DDBJ whole genome shotgun (WGS) entry which is preliminary data.</text>
</comment>
<feature type="domain" description="CCHC-type" evidence="4">
    <location>
        <begin position="277"/>
        <end position="290"/>
    </location>
</feature>
<dbReference type="Gene3D" id="1.20.120.1600">
    <property type="match status" value="1"/>
</dbReference>
<dbReference type="InterPro" id="IPR023214">
    <property type="entry name" value="HAD_sf"/>
</dbReference>
<dbReference type="Proteomes" id="UP000572268">
    <property type="component" value="Unassembled WGS sequence"/>
</dbReference>
<dbReference type="Gene3D" id="4.10.60.10">
    <property type="entry name" value="Zinc finger, CCHC-type"/>
    <property type="match status" value="1"/>
</dbReference>